<gene>
    <name evidence="2" type="ORF">EWH70_18415</name>
</gene>
<organism evidence="2 3">
    <name type="scientific">Amycolatopsis suaedae</name>
    <dbReference type="NCBI Taxonomy" id="2510978"/>
    <lineage>
        <taxon>Bacteria</taxon>
        <taxon>Bacillati</taxon>
        <taxon>Actinomycetota</taxon>
        <taxon>Actinomycetes</taxon>
        <taxon>Pseudonocardiales</taxon>
        <taxon>Pseudonocardiaceae</taxon>
        <taxon>Amycolatopsis</taxon>
    </lineage>
</organism>
<feature type="domain" description="Helix-turn-helix" evidence="1">
    <location>
        <begin position="15"/>
        <end position="47"/>
    </location>
</feature>
<dbReference type="SUPFAM" id="SSF47413">
    <property type="entry name" value="lambda repressor-like DNA-binding domains"/>
    <property type="match status" value="1"/>
</dbReference>
<dbReference type="InterPro" id="IPR041657">
    <property type="entry name" value="HTH_17"/>
</dbReference>
<dbReference type="RefSeq" id="WP_130476685.1">
    <property type="nucleotide sequence ID" value="NZ_SFCC01000009.1"/>
</dbReference>
<dbReference type="CDD" id="cd00093">
    <property type="entry name" value="HTH_XRE"/>
    <property type="match status" value="1"/>
</dbReference>
<dbReference type="Pfam" id="PF12728">
    <property type="entry name" value="HTH_17"/>
    <property type="match status" value="1"/>
</dbReference>
<protein>
    <submittedName>
        <fullName evidence="2">XRE family transcriptional regulator</fullName>
    </submittedName>
</protein>
<dbReference type="InterPro" id="IPR001387">
    <property type="entry name" value="Cro/C1-type_HTH"/>
</dbReference>
<evidence type="ECO:0000313" key="3">
    <source>
        <dbReference type="Proteomes" id="UP000292003"/>
    </source>
</evidence>
<sequence>MANERLRGCISASGLTIEAVAARIGVNQKTVERWISTGRLPHRGHRWKAATLLGQDETYLWPELQKDPQVQLASQAEFVQLFPHRGAVPHDMWKKLVDDLTDGLDILVYSGLFLLDTRPDITEVLATKAVDGARIRILFGDPESDEVIRRSEEEGIGRAGLPGRINTSLSYLSKVTEVPGIEVRLHSTILYNSIYRSDSTMLVNPHVYGFGAPFNPVMHLQRVPGGRMFDHYQESFERVWETGKPYEATR</sequence>
<comment type="caution">
    <text evidence="2">The sequence shown here is derived from an EMBL/GenBank/DDBJ whole genome shotgun (WGS) entry which is preliminary data.</text>
</comment>
<dbReference type="AlphaFoldDB" id="A0A4Q7J599"/>
<accession>A0A4Q7J599</accession>
<evidence type="ECO:0000259" key="1">
    <source>
        <dbReference type="Pfam" id="PF12728"/>
    </source>
</evidence>
<dbReference type="EMBL" id="SFCC01000009">
    <property type="protein sequence ID" value="RZQ62257.1"/>
    <property type="molecule type" value="Genomic_DNA"/>
</dbReference>
<dbReference type="Proteomes" id="UP000292003">
    <property type="component" value="Unassembled WGS sequence"/>
</dbReference>
<name>A0A4Q7J599_9PSEU</name>
<keyword evidence="3" id="KW-1185">Reference proteome</keyword>
<evidence type="ECO:0000313" key="2">
    <source>
        <dbReference type="EMBL" id="RZQ62257.1"/>
    </source>
</evidence>
<proteinExistence type="predicted"/>
<dbReference type="OrthoDB" id="8438314at2"/>
<reference evidence="2 3" key="1">
    <citation type="submission" date="2019-02" db="EMBL/GenBank/DDBJ databases">
        <title>Draft genome sequence of Amycolatopsis sp. 8-3EHSu isolated from roots of Suaeda maritima.</title>
        <authorList>
            <person name="Duangmal K."/>
            <person name="Chantavorakit T."/>
        </authorList>
    </citation>
    <scope>NUCLEOTIDE SEQUENCE [LARGE SCALE GENOMIC DNA]</scope>
    <source>
        <strain evidence="2 3">8-3EHSu</strain>
    </source>
</reference>
<dbReference type="InterPro" id="IPR010982">
    <property type="entry name" value="Lambda_DNA-bd_dom_sf"/>
</dbReference>
<dbReference type="GO" id="GO:0003677">
    <property type="term" value="F:DNA binding"/>
    <property type="evidence" value="ECO:0007669"/>
    <property type="project" value="InterPro"/>
</dbReference>